<dbReference type="Proteomes" id="UP001208570">
    <property type="component" value="Unassembled WGS sequence"/>
</dbReference>
<gene>
    <name evidence="1" type="ORF">LSH36_269g03035</name>
</gene>
<accession>A0AAD9N2K2</accession>
<dbReference type="EMBL" id="JAODUP010000269">
    <property type="protein sequence ID" value="KAK2154390.1"/>
    <property type="molecule type" value="Genomic_DNA"/>
</dbReference>
<sequence length="32" mass="3829">MDQRYVQMLEVCRPQLRVVDHLDQLLPYLKAG</sequence>
<keyword evidence="2" id="KW-1185">Reference proteome</keyword>
<reference evidence="1" key="1">
    <citation type="journal article" date="2023" name="Mol. Biol. Evol.">
        <title>Third-Generation Sequencing Reveals the Adaptive Role of the Epigenome in Three Deep-Sea Polychaetes.</title>
        <authorList>
            <person name="Perez M."/>
            <person name="Aroh O."/>
            <person name="Sun Y."/>
            <person name="Lan Y."/>
            <person name="Juniper S.K."/>
            <person name="Young C.R."/>
            <person name="Angers B."/>
            <person name="Qian P.Y."/>
        </authorList>
    </citation>
    <scope>NUCLEOTIDE SEQUENCE</scope>
    <source>
        <strain evidence="1">P08H-3</strain>
    </source>
</reference>
<dbReference type="AlphaFoldDB" id="A0AAD9N2K2"/>
<organism evidence="1 2">
    <name type="scientific">Paralvinella palmiformis</name>
    <dbReference type="NCBI Taxonomy" id="53620"/>
    <lineage>
        <taxon>Eukaryota</taxon>
        <taxon>Metazoa</taxon>
        <taxon>Spiralia</taxon>
        <taxon>Lophotrochozoa</taxon>
        <taxon>Annelida</taxon>
        <taxon>Polychaeta</taxon>
        <taxon>Sedentaria</taxon>
        <taxon>Canalipalpata</taxon>
        <taxon>Terebellida</taxon>
        <taxon>Terebelliformia</taxon>
        <taxon>Alvinellidae</taxon>
        <taxon>Paralvinella</taxon>
    </lineage>
</organism>
<feature type="non-terminal residue" evidence="1">
    <location>
        <position position="32"/>
    </location>
</feature>
<name>A0AAD9N2K2_9ANNE</name>
<comment type="caution">
    <text evidence="1">The sequence shown here is derived from an EMBL/GenBank/DDBJ whole genome shotgun (WGS) entry which is preliminary data.</text>
</comment>
<protein>
    <submittedName>
        <fullName evidence="1">Uncharacterized protein</fullName>
    </submittedName>
</protein>
<proteinExistence type="predicted"/>
<evidence type="ECO:0000313" key="1">
    <source>
        <dbReference type="EMBL" id="KAK2154390.1"/>
    </source>
</evidence>
<evidence type="ECO:0000313" key="2">
    <source>
        <dbReference type="Proteomes" id="UP001208570"/>
    </source>
</evidence>